<accession>A0A1L3MGC2</accession>
<evidence type="ECO:0000313" key="3">
    <source>
        <dbReference type="Proteomes" id="UP000182938"/>
    </source>
</evidence>
<proteinExistence type="predicted"/>
<dbReference type="EMBL" id="CP013290">
    <property type="protein sequence ID" value="APH01447.1"/>
    <property type="molecule type" value="Genomic_DNA"/>
</dbReference>
<feature type="signal peptide" evidence="1">
    <location>
        <begin position="1"/>
        <end position="26"/>
    </location>
</feature>
<keyword evidence="3" id="KW-1185">Reference proteome</keyword>
<feature type="chain" id="PRO_5038772008" evidence="1">
    <location>
        <begin position="27"/>
        <end position="193"/>
    </location>
</feature>
<evidence type="ECO:0000313" key="2">
    <source>
        <dbReference type="EMBL" id="APH01447.1"/>
    </source>
</evidence>
<keyword evidence="1" id="KW-0732">Signal</keyword>
<dbReference type="RefSeq" id="WP_072624598.1">
    <property type="nucleotide sequence ID" value="NZ_CP013290.1"/>
</dbReference>
<dbReference type="AlphaFoldDB" id="A0A1L3MGC2"/>
<evidence type="ECO:0000256" key="1">
    <source>
        <dbReference type="SAM" id="SignalP"/>
    </source>
</evidence>
<dbReference type="KEGG" id="jte:ASJ30_07775"/>
<sequence>MRPSRRTIALSSAIAAAAVAAGSAVSAETTSTPPQMSTITYVGIYDGAFAGFPGTTHRVSVLMKRGTTADFGKNQQNYVNVESFRCASGVTVPPTGSAPAGCELAATTPMRNSASSAYVSSTGRSANMSGTFAARSGKARTLKSTLRFYAADPGGEHSFGPDLTVRNGSGRVTGLLGGKTPTSASVLVTTFGA</sequence>
<gene>
    <name evidence="2" type="ORF">ASJ30_07775</name>
</gene>
<reference evidence="2 3" key="1">
    <citation type="submission" date="2015-11" db="EMBL/GenBank/DDBJ databases">
        <authorList>
            <person name="Zhang Y."/>
            <person name="Guo Z."/>
        </authorList>
    </citation>
    <scope>NUCLEOTIDE SEQUENCE [LARGE SCALE GENOMIC DNA]</scope>
    <source>
        <strain evidence="2 3">YFY001</strain>
    </source>
</reference>
<protein>
    <submittedName>
        <fullName evidence="2">Uncharacterized protein</fullName>
    </submittedName>
</protein>
<dbReference type="Proteomes" id="UP000182938">
    <property type="component" value="Chromosome"/>
</dbReference>
<name>A0A1L3MGC2_9MICO</name>
<organism evidence="2 3">
    <name type="scientific">Janibacter indicus</name>
    <dbReference type="NCBI Taxonomy" id="857417"/>
    <lineage>
        <taxon>Bacteria</taxon>
        <taxon>Bacillati</taxon>
        <taxon>Actinomycetota</taxon>
        <taxon>Actinomycetes</taxon>
        <taxon>Micrococcales</taxon>
        <taxon>Intrasporangiaceae</taxon>
        <taxon>Janibacter</taxon>
    </lineage>
</organism>